<accession>A0ACC3NJN7</accession>
<name>A0ACC3NJN7_9PEZI</name>
<evidence type="ECO:0000313" key="2">
    <source>
        <dbReference type="Proteomes" id="UP001281147"/>
    </source>
</evidence>
<dbReference type="EMBL" id="JAUTXU010000037">
    <property type="protein sequence ID" value="KAK3717368.1"/>
    <property type="molecule type" value="Genomic_DNA"/>
</dbReference>
<comment type="caution">
    <text evidence="1">The sequence shown here is derived from an EMBL/GenBank/DDBJ whole genome shotgun (WGS) entry which is preliminary data.</text>
</comment>
<keyword evidence="2" id="KW-1185">Reference proteome</keyword>
<reference evidence="1" key="1">
    <citation type="submission" date="2023-07" db="EMBL/GenBank/DDBJ databases">
        <title>Black Yeasts Isolated from many extreme environments.</title>
        <authorList>
            <person name="Coleine C."/>
            <person name="Stajich J.E."/>
            <person name="Selbmann L."/>
        </authorList>
    </citation>
    <scope>NUCLEOTIDE SEQUENCE</scope>
    <source>
        <strain evidence="1">CCFEE 5714</strain>
    </source>
</reference>
<protein>
    <submittedName>
        <fullName evidence="1">Uncharacterized protein</fullName>
    </submittedName>
</protein>
<dbReference type="Proteomes" id="UP001281147">
    <property type="component" value="Unassembled WGS sequence"/>
</dbReference>
<proteinExistence type="predicted"/>
<sequence length="589" mass="64809">MSEMAENELREHIDSAESTPNSTNAGQSDLKAQKDRSCPFCGQPFTSSSLGRHLDLYIKPKNPKPPDGVHDLDEIRRIRGRITRRHARASLKGSSNKEDASRRNSSGRSSNNAPNQSANNDTRITDGSPVDSPAHTKDGDASMWFNTPTWHATGVINDLPARASSRTNNTTPTGQTQRAQNMRSDAAGNRIERPEYTNEDTCRLQEAAEVGKAAEMALREVLGSLEAAKKRAEPRQLFDDFDFCSLSFPGLCLAVLPPPPSLFSSTPFPAAHTWSLSPPGEKQFEVVNRMVNERVTLIRNAKLANIPDSIVFRHHAHLQGAYEHWFLMPESDRASAWNLEILRAIVREKDQKLQIKADLELAQQRIQHLEADYDRLSRCQLPREYLLHPPNTMPVPSAVMREMGSATLSDGTDYNYDADAIINKWKSNVKSTARQRPSAQSSTHHSSTAGYVETTRNALKGDMLLNGSVFGINGPMRRDVDEQHSATEQQNVSYQTPQVPGAVIDADDDTCENVHPKSNAGGNGKPEDAGSFGNYINSGALTGRNNALSNFPDPHSDLLLNGNGKRSLAPAPTDGRNKGLKLYHGQPIS</sequence>
<evidence type="ECO:0000313" key="1">
    <source>
        <dbReference type="EMBL" id="KAK3717368.1"/>
    </source>
</evidence>
<organism evidence="1 2">
    <name type="scientific">Vermiconidia calcicola</name>
    <dbReference type="NCBI Taxonomy" id="1690605"/>
    <lineage>
        <taxon>Eukaryota</taxon>
        <taxon>Fungi</taxon>
        <taxon>Dikarya</taxon>
        <taxon>Ascomycota</taxon>
        <taxon>Pezizomycotina</taxon>
        <taxon>Dothideomycetes</taxon>
        <taxon>Dothideomycetidae</taxon>
        <taxon>Mycosphaerellales</taxon>
        <taxon>Extremaceae</taxon>
        <taxon>Vermiconidia</taxon>
    </lineage>
</organism>
<gene>
    <name evidence="1" type="ORF">LTR37_005757</name>
</gene>